<evidence type="ECO:0000313" key="9">
    <source>
        <dbReference type="EMBL" id="QCX41085.1"/>
    </source>
</evidence>
<dbReference type="PANTHER" id="PTHR45953">
    <property type="entry name" value="IDURONATE 2-SULFATASE"/>
    <property type="match status" value="1"/>
</dbReference>
<dbReference type="GO" id="GO:0004423">
    <property type="term" value="F:iduronate-2-sulfatase activity"/>
    <property type="evidence" value="ECO:0007669"/>
    <property type="project" value="InterPro"/>
</dbReference>
<evidence type="ECO:0000259" key="8">
    <source>
        <dbReference type="Pfam" id="PF00884"/>
    </source>
</evidence>
<proteinExistence type="inferred from homology"/>
<accession>A0A5B7TWA5</accession>
<evidence type="ECO:0000256" key="1">
    <source>
        <dbReference type="ARBA" id="ARBA00001913"/>
    </source>
</evidence>
<keyword evidence="6" id="KW-0106">Calcium</keyword>
<feature type="chain" id="PRO_5023095665" evidence="7">
    <location>
        <begin position="21"/>
        <end position="496"/>
    </location>
</feature>
<keyword evidence="3" id="KW-0479">Metal-binding</keyword>
<dbReference type="OrthoDB" id="9763552at2"/>
<sequence>MSKRVLVIFIILLVSSCVSKTGNKNTSPKTKDSPNVVFIAVDDLRPELGCYGNTIIKSPNIDNLASEGLVFTNHYVQVPTCGASRYSLMTGLRPKKTSHLLNNAFESEMGHKSDTIQPESFVHQFKKNGYYTVGIGKMSHSADGLVYGYEETPSTIKEMPNSWNEFLFNSGKWKTGWNAFFAYANGENRQSLKRQVKPYESGDVEDEGYPDGLTAELAISKLKELKNKNQPFFLGVGFFKPHLPFNAPKKYWNLYDRNDIPLAPNPFIPENVNKKSLQKSGEFNGYQLTDEKAGLSKPLSDAYSKKLTHAYYAAVSYVDAQIGKVISEIKALGLDENTIVVIWGDHGWHLGNDLVWGKHTLFDVALRSALIIKVPGKLSQEKKVNAIVESVDIYPTLMELCGISANYPLDGQSLVNTISNPDSLQNNVAYSYFNNGISMRANQFRLTKYWRTEEPTLELYDHDKDPWETKNIAKENPEIVKSLLPLLAKGNTGLYN</sequence>
<dbReference type="CDD" id="cd16030">
    <property type="entry name" value="iduronate-2-sulfatase"/>
    <property type="match status" value="1"/>
</dbReference>
<evidence type="ECO:0000256" key="7">
    <source>
        <dbReference type="SAM" id="SignalP"/>
    </source>
</evidence>
<dbReference type="AlphaFoldDB" id="A0A5B7TWA5"/>
<dbReference type="InterPro" id="IPR017850">
    <property type="entry name" value="Alkaline_phosphatase_core_sf"/>
</dbReference>
<evidence type="ECO:0000256" key="4">
    <source>
        <dbReference type="ARBA" id="ARBA00022729"/>
    </source>
</evidence>
<dbReference type="GO" id="GO:0046872">
    <property type="term" value="F:metal ion binding"/>
    <property type="evidence" value="ECO:0007669"/>
    <property type="project" value="UniProtKB-KW"/>
</dbReference>
<dbReference type="Pfam" id="PF00884">
    <property type="entry name" value="Sulfatase"/>
    <property type="match status" value="1"/>
</dbReference>
<comment type="similarity">
    <text evidence="2">Belongs to the sulfatase family.</text>
</comment>
<keyword evidence="4 7" id="KW-0732">Signal</keyword>
<evidence type="ECO:0000313" key="10">
    <source>
        <dbReference type="Proteomes" id="UP000306229"/>
    </source>
</evidence>
<dbReference type="EMBL" id="CP040749">
    <property type="protein sequence ID" value="QCX41085.1"/>
    <property type="molecule type" value="Genomic_DNA"/>
</dbReference>
<dbReference type="InterPro" id="IPR035874">
    <property type="entry name" value="IDS"/>
</dbReference>
<keyword evidence="10" id="KW-1185">Reference proteome</keyword>
<gene>
    <name evidence="9" type="ORF">FF125_15540</name>
</gene>
<evidence type="ECO:0000256" key="5">
    <source>
        <dbReference type="ARBA" id="ARBA00022801"/>
    </source>
</evidence>
<dbReference type="InterPro" id="IPR000917">
    <property type="entry name" value="Sulfatase_N"/>
</dbReference>
<dbReference type="PROSITE" id="PS51257">
    <property type="entry name" value="PROKAR_LIPOPROTEIN"/>
    <property type="match status" value="1"/>
</dbReference>
<comment type="cofactor">
    <cofactor evidence="1">
        <name>Ca(2+)</name>
        <dbReference type="ChEBI" id="CHEBI:29108"/>
    </cofactor>
</comment>
<reference evidence="9 10" key="1">
    <citation type="submission" date="2019-05" db="EMBL/GenBank/DDBJ databases">
        <title>Algicella ahnfeltiae gen. nov., sp. nov., a novel marine bacterium of the family Flavobacteriaceae isolated from a red alga.</title>
        <authorList>
            <person name="Nedashkovskaya O.I."/>
            <person name="Kukhlevskiy A.D."/>
            <person name="Kim S.-G."/>
            <person name="Zhukova N.V."/>
            <person name="Mikhailov V.V."/>
        </authorList>
    </citation>
    <scope>NUCLEOTIDE SEQUENCE [LARGE SCALE GENOMIC DNA]</scope>
    <source>
        <strain evidence="9 10">10Alg115</strain>
    </source>
</reference>
<feature type="domain" description="Sulfatase N-terminal" evidence="8">
    <location>
        <begin position="34"/>
        <end position="403"/>
    </location>
</feature>
<dbReference type="PANTHER" id="PTHR45953:SF1">
    <property type="entry name" value="IDURONATE 2-SULFATASE"/>
    <property type="match status" value="1"/>
</dbReference>
<dbReference type="Proteomes" id="UP000306229">
    <property type="component" value="Chromosome"/>
</dbReference>
<dbReference type="KEGG" id="fbe:FF125_15540"/>
<protein>
    <submittedName>
        <fullName evidence="9">Sulfatase</fullName>
    </submittedName>
</protein>
<name>A0A5B7TWA5_9FLAO</name>
<organism evidence="9 10">
    <name type="scientific">Aureibaculum algae</name>
    <dbReference type="NCBI Taxonomy" id="2584122"/>
    <lineage>
        <taxon>Bacteria</taxon>
        <taxon>Pseudomonadati</taxon>
        <taxon>Bacteroidota</taxon>
        <taxon>Flavobacteriia</taxon>
        <taxon>Flavobacteriales</taxon>
        <taxon>Flavobacteriaceae</taxon>
        <taxon>Aureibaculum</taxon>
    </lineage>
</organism>
<evidence type="ECO:0000256" key="3">
    <source>
        <dbReference type="ARBA" id="ARBA00022723"/>
    </source>
</evidence>
<keyword evidence="5" id="KW-0378">Hydrolase</keyword>
<feature type="signal peptide" evidence="7">
    <location>
        <begin position="1"/>
        <end position="20"/>
    </location>
</feature>
<dbReference type="SUPFAM" id="SSF53649">
    <property type="entry name" value="Alkaline phosphatase-like"/>
    <property type="match status" value="1"/>
</dbReference>
<evidence type="ECO:0000256" key="2">
    <source>
        <dbReference type="ARBA" id="ARBA00008779"/>
    </source>
</evidence>
<dbReference type="GO" id="GO:0005737">
    <property type="term" value="C:cytoplasm"/>
    <property type="evidence" value="ECO:0007669"/>
    <property type="project" value="TreeGrafter"/>
</dbReference>
<dbReference type="Gene3D" id="3.40.720.10">
    <property type="entry name" value="Alkaline Phosphatase, subunit A"/>
    <property type="match status" value="1"/>
</dbReference>
<evidence type="ECO:0000256" key="6">
    <source>
        <dbReference type="ARBA" id="ARBA00022837"/>
    </source>
</evidence>